<evidence type="ECO:0000259" key="1">
    <source>
        <dbReference type="PROSITE" id="PS51707"/>
    </source>
</evidence>
<dbReference type="PANTHER" id="PTHR21028:SF2">
    <property type="entry name" value="CYTH DOMAIN-CONTAINING PROTEIN"/>
    <property type="match status" value="1"/>
</dbReference>
<dbReference type="Pfam" id="PF01928">
    <property type="entry name" value="CYTH"/>
    <property type="match status" value="1"/>
</dbReference>
<dbReference type="InterPro" id="IPR008173">
    <property type="entry name" value="Adenylyl_cyclase_CyaB"/>
</dbReference>
<evidence type="ECO:0000313" key="3">
    <source>
        <dbReference type="Proteomes" id="UP001594288"/>
    </source>
</evidence>
<organism evidence="2 3">
    <name type="scientific">Eiseniibacteriota bacterium</name>
    <dbReference type="NCBI Taxonomy" id="2212470"/>
    <lineage>
        <taxon>Bacteria</taxon>
        <taxon>Candidatus Eiseniibacteriota</taxon>
    </lineage>
</organism>
<evidence type="ECO:0000313" key="2">
    <source>
        <dbReference type="EMBL" id="MFC1800041.1"/>
    </source>
</evidence>
<reference evidence="2 3" key="1">
    <citation type="submission" date="2024-09" db="EMBL/GenBank/DDBJ databases">
        <authorList>
            <person name="D'Angelo T."/>
        </authorList>
    </citation>
    <scope>NUCLEOTIDE SEQUENCE [LARGE SCALE GENOMIC DNA]</scope>
    <source>
        <strain evidence="2">SAG AM-311-F02</strain>
    </source>
</reference>
<dbReference type="SMART" id="SM01118">
    <property type="entry name" value="CYTH"/>
    <property type="match status" value="1"/>
</dbReference>
<feature type="domain" description="CYTH" evidence="1">
    <location>
        <begin position="2"/>
        <end position="169"/>
    </location>
</feature>
<accession>A0ABV6YPN6</accession>
<sequence length="170" mass="18743">MGRNVEIKARVKDPESLCARVEEIADSGPVVIEQVDTFFNCRHGRLKLREVPGEDGQLIFYVRPDSPEPAESQYSLVVVSDPSGLLDTLSQAMGVKTVVRKVRALYHIGQTRVHLDEVEGLGSFVELEVVLAPGENAEQGIHIAHGLMEQLGIDDNELVRVAYADLLQEV</sequence>
<dbReference type="InterPro" id="IPR033469">
    <property type="entry name" value="CYTH-like_dom_sf"/>
</dbReference>
<name>A0ABV6YPN6_UNCEI</name>
<dbReference type="InterPro" id="IPR023577">
    <property type="entry name" value="CYTH_domain"/>
</dbReference>
<dbReference type="CDD" id="cd07890">
    <property type="entry name" value="CYTH-like_AC_IV-like"/>
    <property type="match status" value="1"/>
</dbReference>
<dbReference type="EMBL" id="JBHPEI010000058">
    <property type="protein sequence ID" value="MFC1800041.1"/>
    <property type="molecule type" value="Genomic_DNA"/>
</dbReference>
<dbReference type="Proteomes" id="UP001594288">
    <property type="component" value="Unassembled WGS sequence"/>
</dbReference>
<proteinExistence type="predicted"/>
<dbReference type="Gene3D" id="2.40.320.10">
    <property type="entry name" value="Hypothetical Protein Pfu-838710-001"/>
    <property type="match status" value="1"/>
</dbReference>
<gene>
    <name evidence="2" type="ORF">ACFL2Z_03915</name>
</gene>
<dbReference type="SUPFAM" id="SSF55154">
    <property type="entry name" value="CYTH-like phosphatases"/>
    <property type="match status" value="1"/>
</dbReference>
<dbReference type="PANTHER" id="PTHR21028">
    <property type="entry name" value="SI:CH211-156B7.4"/>
    <property type="match status" value="1"/>
</dbReference>
<protein>
    <submittedName>
        <fullName evidence="2">Class IV adenylate cyclase</fullName>
    </submittedName>
</protein>
<keyword evidence="3" id="KW-1185">Reference proteome</keyword>
<dbReference type="PROSITE" id="PS51707">
    <property type="entry name" value="CYTH"/>
    <property type="match status" value="1"/>
</dbReference>
<comment type="caution">
    <text evidence="2">The sequence shown here is derived from an EMBL/GenBank/DDBJ whole genome shotgun (WGS) entry which is preliminary data.</text>
</comment>